<protein>
    <recommendedName>
        <fullName evidence="4">DDE Tnp4 domain-containing protein</fullName>
    </recommendedName>
</protein>
<dbReference type="OrthoDB" id="6494693at2759"/>
<sequence length="274" mass="31184">MYQPFTNRRQLKPNSVPTKFSFSEPPSTQRRNKSSVSQKLKDVQKEISTEIHEETNKGTTSRTYSKCFVTDEHEETNQGCTSGTYSECFVNDEHEETNQGCTSGTYSECFVNDENEEINQSNTYANVHDHIEIEKDDTFPTKKTVLETMPKPFLVENKNCRVIIDCTEFPIQKPSCPLQQQMTFSYYKNCNTLKGMIGIMPSGAICFVSHLHCGSISDKELFLRSKLMDHLEPNDVVMADKGFLIEAELAKVGCKLKCPLFFKKQNPISCFGNC</sequence>
<feature type="compositionally biased region" description="Polar residues" evidence="3">
    <location>
        <begin position="1"/>
        <end position="38"/>
    </location>
</feature>
<comment type="caution">
    <text evidence="5">The sequence shown here is derived from an EMBL/GenBank/DDBJ whole genome shotgun (WGS) entry which is preliminary data.</text>
</comment>
<dbReference type="Pfam" id="PF13359">
    <property type="entry name" value="DDE_Tnp_4"/>
    <property type="match status" value="1"/>
</dbReference>
<evidence type="ECO:0000313" key="6">
    <source>
        <dbReference type="Proteomes" id="UP000887116"/>
    </source>
</evidence>
<accession>A0A8X6FXG8</accession>
<evidence type="ECO:0000256" key="1">
    <source>
        <dbReference type="ARBA" id="ARBA00001968"/>
    </source>
</evidence>
<feature type="domain" description="DDE Tnp4" evidence="4">
    <location>
        <begin position="164"/>
        <end position="249"/>
    </location>
</feature>
<name>A0A8X6FXG8_TRICU</name>
<gene>
    <name evidence="5" type="primary">AVEN_125510_1</name>
    <name evidence="5" type="ORF">TNCT_613381</name>
</gene>
<dbReference type="InterPro" id="IPR027806">
    <property type="entry name" value="HARBI1_dom"/>
</dbReference>
<dbReference type="PANTHER" id="PTHR23080:SF133">
    <property type="entry name" value="SI:CH211-262I1.5-RELATED"/>
    <property type="match status" value="1"/>
</dbReference>
<evidence type="ECO:0000259" key="4">
    <source>
        <dbReference type="Pfam" id="PF13359"/>
    </source>
</evidence>
<evidence type="ECO:0000256" key="2">
    <source>
        <dbReference type="ARBA" id="ARBA00022723"/>
    </source>
</evidence>
<feature type="region of interest" description="Disordered" evidence="3">
    <location>
        <begin position="1"/>
        <end position="57"/>
    </location>
</feature>
<evidence type="ECO:0000313" key="5">
    <source>
        <dbReference type="EMBL" id="GFQ91462.1"/>
    </source>
</evidence>
<dbReference type="GO" id="GO:0046872">
    <property type="term" value="F:metal ion binding"/>
    <property type="evidence" value="ECO:0007669"/>
    <property type="project" value="UniProtKB-KW"/>
</dbReference>
<dbReference type="AlphaFoldDB" id="A0A8X6FXG8"/>
<dbReference type="EMBL" id="BMAO01013871">
    <property type="protein sequence ID" value="GFQ91462.1"/>
    <property type="molecule type" value="Genomic_DNA"/>
</dbReference>
<dbReference type="Proteomes" id="UP000887116">
    <property type="component" value="Unassembled WGS sequence"/>
</dbReference>
<evidence type="ECO:0000256" key="3">
    <source>
        <dbReference type="SAM" id="MobiDB-lite"/>
    </source>
</evidence>
<reference evidence="5" key="1">
    <citation type="submission" date="2020-07" db="EMBL/GenBank/DDBJ databases">
        <title>Multicomponent nature underlies the extraordinary mechanical properties of spider dragline silk.</title>
        <authorList>
            <person name="Kono N."/>
            <person name="Nakamura H."/>
            <person name="Mori M."/>
            <person name="Yoshida Y."/>
            <person name="Ohtoshi R."/>
            <person name="Malay A.D."/>
            <person name="Moran D.A.P."/>
            <person name="Tomita M."/>
            <person name="Numata K."/>
            <person name="Arakawa K."/>
        </authorList>
    </citation>
    <scope>NUCLEOTIDE SEQUENCE</scope>
</reference>
<organism evidence="5 6">
    <name type="scientific">Trichonephila clavata</name>
    <name type="common">Joro spider</name>
    <name type="synonym">Nephila clavata</name>
    <dbReference type="NCBI Taxonomy" id="2740835"/>
    <lineage>
        <taxon>Eukaryota</taxon>
        <taxon>Metazoa</taxon>
        <taxon>Ecdysozoa</taxon>
        <taxon>Arthropoda</taxon>
        <taxon>Chelicerata</taxon>
        <taxon>Arachnida</taxon>
        <taxon>Araneae</taxon>
        <taxon>Araneomorphae</taxon>
        <taxon>Entelegynae</taxon>
        <taxon>Araneoidea</taxon>
        <taxon>Nephilidae</taxon>
        <taxon>Trichonephila</taxon>
    </lineage>
</organism>
<feature type="compositionally biased region" description="Basic and acidic residues" evidence="3">
    <location>
        <begin position="39"/>
        <end position="56"/>
    </location>
</feature>
<comment type="cofactor">
    <cofactor evidence="1">
        <name>a divalent metal cation</name>
        <dbReference type="ChEBI" id="CHEBI:60240"/>
    </cofactor>
</comment>
<keyword evidence="2" id="KW-0479">Metal-binding</keyword>
<keyword evidence="6" id="KW-1185">Reference proteome</keyword>
<proteinExistence type="predicted"/>
<dbReference type="PANTHER" id="PTHR23080">
    <property type="entry name" value="THAP DOMAIN PROTEIN"/>
    <property type="match status" value="1"/>
</dbReference>